<evidence type="ECO:0000256" key="1">
    <source>
        <dbReference type="ARBA" id="ARBA00004429"/>
    </source>
</evidence>
<gene>
    <name evidence="11" type="ORF">AN695_0207005</name>
    <name evidence="10" type="ORF">DKC05_05275</name>
</gene>
<feature type="transmembrane region" description="Helical" evidence="9">
    <location>
        <begin position="12"/>
        <end position="32"/>
    </location>
</feature>
<accession>A0A0G3SJI0</accession>
<evidence type="ECO:0000313" key="10">
    <source>
        <dbReference type="EMBL" id="AWL67115.1"/>
    </source>
</evidence>
<keyword evidence="7 9" id="KW-0472">Membrane</keyword>
<feature type="transmembrane region" description="Helical" evidence="9">
    <location>
        <begin position="53"/>
        <end position="75"/>
    </location>
</feature>
<evidence type="ECO:0000256" key="9">
    <source>
        <dbReference type="SAM" id="Phobius"/>
    </source>
</evidence>
<dbReference type="InterPro" id="IPR007272">
    <property type="entry name" value="Sulf_transp_TsuA/YedE"/>
</dbReference>
<keyword evidence="4" id="KW-0997">Cell inner membrane</keyword>
<dbReference type="EMBL" id="LJEX02000147">
    <property type="protein sequence ID" value="OCO79891.1"/>
    <property type="molecule type" value="Genomic_DNA"/>
</dbReference>
<feature type="transmembrane region" description="Helical" evidence="9">
    <location>
        <begin position="81"/>
        <end position="100"/>
    </location>
</feature>
<keyword evidence="3" id="KW-1003">Cell membrane</keyword>
<dbReference type="EMBL" id="CP029449">
    <property type="protein sequence ID" value="AWL67115.1"/>
    <property type="molecule type" value="Genomic_DNA"/>
</dbReference>
<organism evidence="11 12">
    <name type="scientific">Serratia marcescens</name>
    <dbReference type="NCBI Taxonomy" id="615"/>
    <lineage>
        <taxon>Bacteria</taxon>
        <taxon>Pseudomonadati</taxon>
        <taxon>Pseudomonadota</taxon>
        <taxon>Gammaproteobacteria</taxon>
        <taxon>Enterobacterales</taxon>
        <taxon>Yersiniaceae</taxon>
        <taxon>Serratia</taxon>
    </lineage>
</organism>
<proteinExistence type="inferred from homology"/>
<dbReference type="PANTHER" id="PTHR30574">
    <property type="entry name" value="INNER MEMBRANE PROTEIN YEDE"/>
    <property type="match status" value="1"/>
</dbReference>
<name>A0A0G3SJI0_SERMA</name>
<evidence type="ECO:0000313" key="11">
    <source>
        <dbReference type="EMBL" id="OCO79891.1"/>
    </source>
</evidence>
<evidence type="ECO:0000256" key="5">
    <source>
        <dbReference type="ARBA" id="ARBA00022692"/>
    </source>
</evidence>
<feature type="transmembrane region" description="Helical" evidence="9">
    <location>
        <begin position="121"/>
        <end position="138"/>
    </location>
</feature>
<evidence type="ECO:0000256" key="6">
    <source>
        <dbReference type="ARBA" id="ARBA00022989"/>
    </source>
</evidence>
<comment type="similarity">
    <text evidence="8">Belongs to the TsuA/YedE (TC 9.B.102) family.</text>
</comment>
<dbReference type="Proteomes" id="UP000050489">
    <property type="component" value="Unassembled WGS sequence"/>
</dbReference>
<keyword evidence="6 9" id="KW-1133">Transmembrane helix</keyword>
<protein>
    <submittedName>
        <fullName evidence="11">Uncharacterized protein</fullName>
    </submittedName>
</protein>
<dbReference type="PANTHER" id="PTHR30574:SF1">
    <property type="entry name" value="SULPHUR TRANSPORT DOMAIN-CONTAINING PROTEIN"/>
    <property type="match status" value="1"/>
</dbReference>
<evidence type="ECO:0000256" key="3">
    <source>
        <dbReference type="ARBA" id="ARBA00022475"/>
    </source>
</evidence>
<sequence length="144" mass="14412">MTIDWQHFTPYSALAGGAIIGGAVALLLLFNGRIAGISGITGGLLSAGGRERGWRAAFLGGLLISPWLYAAAAALPPGEVAAGSGWLAIAGLLVGVGTRLGSGCTSGHGVCGVARLAPRSLAATAVFMLLGFTTVWLMRHLLGG</sequence>
<evidence type="ECO:0000313" key="12">
    <source>
        <dbReference type="Proteomes" id="UP000050489"/>
    </source>
</evidence>
<dbReference type="GO" id="GO:0005886">
    <property type="term" value="C:plasma membrane"/>
    <property type="evidence" value="ECO:0007669"/>
    <property type="project" value="UniProtKB-SubCell"/>
</dbReference>
<evidence type="ECO:0000256" key="2">
    <source>
        <dbReference type="ARBA" id="ARBA00022448"/>
    </source>
</evidence>
<reference evidence="12" key="1">
    <citation type="submission" date="2016-04" db="EMBL/GenBank/DDBJ databases">
        <authorList>
            <person name="Osei Sekyere J."/>
            <person name="Sivertsen A."/>
            <person name="Pedersen A.T."/>
            <person name="Sundsfjord A."/>
        </authorList>
    </citation>
    <scope>NUCLEOTIDE SEQUENCE [LARGE SCALE GENOMIC DNA]</scope>
    <source>
        <strain evidence="12">945174350</strain>
    </source>
</reference>
<evidence type="ECO:0000256" key="4">
    <source>
        <dbReference type="ARBA" id="ARBA00022519"/>
    </source>
</evidence>
<evidence type="ECO:0000256" key="7">
    <source>
        <dbReference type="ARBA" id="ARBA00023136"/>
    </source>
</evidence>
<dbReference type="RefSeq" id="WP_047727830.1">
    <property type="nucleotide sequence ID" value="NZ_CADDTT010000004.1"/>
</dbReference>
<reference evidence="11" key="2">
    <citation type="journal article" date="2017" name="PLoS ONE">
        <title>Genomic and phenotypic characterisation of fluoroquinolone resistance mechanisms in Enterobacteriaceae in Durban, South Africa.</title>
        <authorList>
            <person name="Osei Sekyere J."/>
            <person name="Amoako D.G."/>
        </authorList>
    </citation>
    <scope>NUCLEOTIDE SEQUENCE</scope>
    <source>
        <strain evidence="11">945174350</strain>
    </source>
</reference>
<comment type="subcellular location">
    <subcellularLocation>
        <location evidence="1">Cell inner membrane</location>
        <topology evidence="1">Multi-pass membrane protein</topology>
    </subcellularLocation>
</comment>
<evidence type="ECO:0000313" key="13">
    <source>
        <dbReference type="Proteomes" id="UP000245399"/>
    </source>
</evidence>
<keyword evidence="2" id="KW-0813">Transport</keyword>
<evidence type="ECO:0000256" key="8">
    <source>
        <dbReference type="ARBA" id="ARBA00035655"/>
    </source>
</evidence>
<keyword evidence="5 9" id="KW-0812">Transmembrane</keyword>
<reference evidence="10 13" key="3">
    <citation type="submission" date="2018-05" db="EMBL/GenBank/DDBJ databases">
        <title>Klebsiella quasipneumonaiae provides a window into carbapenemase gene transfer, plasmid rearrangements and nosocomial acquisition from the hospital environment.</title>
        <authorList>
            <person name="Mathers A.J."/>
            <person name="Vegesana K."/>
            <person name="Stoesser N."/>
            <person name="Crook D."/>
            <person name="Vaughan A."/>
            <person name="Barry K."/>
            <person name="Parikh H."/>
            <person name="Sebra R."/>
            <person name="Kotay S."/>
            <person name="Walker A.S."/>
            <person name="Sheppard A.E."/>
        </authorList>
    </citation>
    <scope>NUCLEOTIDE SEQUENCE [LARGE SCALE GENOMIC DNA]</scope>
    <source>
        <strain evidence="10 13">CAV1761</strain>
    </source>
</reference>
<dbReference type="AlphaFoldDB" id="A0A0G3SJI0"/>
<dbReference type="Proteomes" id="UP000245399">
    <property type="component" value="Chromosome"/>
</dbReference>